<keyword evidence="5" id="KW-1185">Reference proteome</keyword>
<dbReference type="PANTHER" id="PTHR43877:SF2">
    <property type="entry name" value="AMINOALKYLPHOSPHONATE N-ACETYLTRANSFERASE-RELATED"/>
    <property type="match status" value="1"/>
</dbReference>
<evidence type="ECO:0000313" key="5">
    <source>
        <dbReference type="Proteomes" id="UP000002774"/>
    </source>
</evidence>
<feature type="domain" description="N-acetyltransferase" evidence="3">
    <location>
        <begin position="1"/>
        <end position="167"/>
    </location>
</feature>
<dbReference type="HOGENOM" id="CLU_013985_13_2_10"/>
<evidence type="ECO:0000259" key="3">
    <source>
        <dbReference type="PROSITE" id="PS51186"/>
    </source>
</evidence>
<dbReference type="SUPFAM" id="SSF55729">
    <property type="entry name" value="Acyl-CoA N-acyltransferases (Nat)"/>
    <property type="match status" value="1"/>
</dbReference>
<evidence type="ECO:0000256" key="1">
    <source>
        <dbReference type="ARBA" id="ARBA00022679"/>
    </source>
</evidence>
<organism evidence="4 5">
    <name type="scientific">Mucilaginibacter paludis DSM 18603</name>
    <dbReference type="NCBI Taxonomy" id="714943"/>
    <lineage>
        <taxon>Bacteria</taxon>
        <taxon>Pseudomonadati</taxon>
        <taxon>Bacteroidota</taxon>
        <taxon>Sphingobacteriia</taxon>
        <taxon>Sphingobacteriales</taxon>
        <taxon>Sphingobacteriaceae</taxon>
        <taxon>Mucilaginibacter</taxon>
    </lineage>
</organism>
<evidence type="ECO:0000256" key="2">
    <source>
        <dbReference type="ARBA" id="ARBA00023315"/>
    </source>
</evidence>
<dbReference type="eggNOG" id="COG0456">
    <property type="taxonomic scope" value="Bacteria"/>
</dbReference>
<gene>
    <name evidence="4" type="ORF">Mucpa_4056</name>
</gene>
<sequence>MLIRKGTLSDVPAIMQLIDDVVPAMIAAGNFQWDSNYPNPAVFEQDIQLNQLWVAEIENAIAGVAAITTDQDEEYATVGWDITETAIVTHRLAVNPQYRGLGIAAELLNQAEQEALARGINFLRIDTNSNNQATQKLFPKLGYVYAGEISLAFRPGLRFYCYEKKLG</sequence>
<keyword evidence="1" id="KW-0808">Transferase</keyword>
<dbReference type="STRING" id="714943.Mucpa_4056"/>
<dbReference type="CDD" id="cd04301">
    <property type="entry name" value="NAT_SF"/>
    <property type="match status" value="1"/>
</dbReference>
<dbReference type="AlphaFoldDB" id="H1Y098"/>
<name>H1Y098_9SPHI</name>
<dbReference type="OrthoDB" id="9796381at2"/>
<dbReference type="Gene3D" id="3.40.630.30">
    <property type="match status" value="1"/>
</dbReference>
<dbReference type="InterPro" id="IPR050832">
    <property type="entry name" value="Bact_Acetyltransf"/>
</dbReference>
<keyword evidence="2" id="KW-0012">Acyltransferase</keyword>
<protein>
    <submittedName>
        <fullName evidence="4">GCN5-related N-acetyltransferase</fullName>
    </submittedName>
</protein>
<dbReference type="Proteomes" id="UP000002774">
    <property type="component" value="Chromosome"/>
</dbReference>
<dbReference type="InterPro" id="IPR016181">
    <property type="entry name" value="Acyl_CoA_acyltransferase"/>
</dbReference>
<dbReference type="PANTHER" id="PTHR43877">
    <property type="entry name" value="AMINOALKYLPHOSPHONATE N-ACETYLTRANSFERASE-RELATED-RELATED"/>
    <property type="match status" value="1"/>
</dbReference>
<reference evidence="4" key="1">
    <citation type="submission" date="2011-09" db="EMBL/GenBank/DDBJ databases">
        <title>The permanent draft genome of Mucilaginibacter paludis DSM 18603.</title>
        <authorList>
            <consortium name="US DOE Joint Genome Institute (JGI-PGF)"/>
            <person name="Lucas S."/>
            <person name="Han J."/>
            <person name="Lapidus A."/>
            <person name="Bruce D."/>
            <person name="Goodwin L."/>
            <person name="Pitluck S."/>
            <person name="Peters L."/>
            <person name="Kyrpides N."/>
            <person name="Mavromatis K."/>
            <person name="Ivanova N."/>
            <person name="Mikhailova N."/>
            <person name="Held B."/>
            <person name="Detter J.C."/>
            <person name="Tapia R."/>
            <person name="Han C."/>
            <person name="Land M."/>
            <person name="Hauser L."/>
            <person name="Markowitz V."/>
            <person name="Cheng J.-F."/>
            <person name="Hugenholtz P."/>
            <person name="Woyke T."/>
            <person name="Wu D."/>
            <person name="Tindall B."/>
            <person name="Brambilla E."/>
            <person name="Klenk H.-P."/>
            <person name="Eisen J.A."/>
        </authorList>
    </citation>
    <scope>NUCLEOTIDE SEQUENCE [LARGE SCALE GENOMIC DNA]</scope>
    <source>
        <strain evidence="4">DSM 18603</strain>
    </source>
</reference>
<dbReference type="Pfam" id="PF00583">
    <property type="entry name" value="Acetyltransf_1"/>
    <property type="match status" value="1"/>
</dbReference>
<evidence type="ECO:0000313" key="4">
    <source>
        <dbReference type="EMBL" id="EHQ28147.1"/>
    </source>
</evidence>
<dbReference type="InterPro" id="IPR000182">
    <property type="entry name" value="GNAT_dom"/>
</dbReference>
<proteinExistence type="predicted"/>
<dbReference type="EMBL" id="CM001403">
    <property type="protein sequence ID" value="EHQ28147.1"/>
    <property type="molecule type" value="Genomic_DNA"/>
</dbReference>
<dbReference type="PROSITE" id="PS51186">
    <property type="entry name" value="GNAT"/>
    <property type="match status" value="1"/>
</dbReference>
<dbReference type="GO" id="GO:0016747">
    <property type="term" value="F:acyltransferase activity, transferring groups other than amino-acyl groups"/>
    <property type="evidence" value="ECO:0007669"/>
    <property type="project" value="InterPro"/>
</dbReference>
<dbReference type="RefSeq" id="WP_008508893.1">
    <property type="nucleotide sequence ID" value="NZ_CM001403.1"/>
</dbReference>
<accession>H1Y098</accession>